<comment type="caution">
    <text evidence="1">The sequence shown here is derived from an EMBL/GenBank/DDBJ whole genome shotgun (WGS) entry which is preliminary data.</text>
</comment>
<reference evidence="1 2" key="1">
    <citation type="submission" date="2020-01" db="EMBL/GenBank/DDBJ databases">
        <title>Microvirga sp. nov., an arsenate reduction bacterium isolated from Tibet hotspring sediments.</title>
        <authorList>
            <person name="Yuan C.-G."/>
        </authorList>
    </citation>
    <scope>NUCLEOTIDE SEQUENCE [LARGE SCALE GENOMIC DNA]</scope>
    <source>
        <strain evidence="1 2">SYSU G3D203</strain>
    </source>
</reference>
<keyword evidence="2" id="KW-1185">Reference proteome</keyword>
<dbReference type="EMBL" id="JAAAXJ010000024">
    <property type="protein sequence ID" value="NBJ27050.1"/>
    <property type="molecule type" value="Genomic_DNA"/>
</dbReference>
<name>A0ABW9Z3M8_9HYPH</name>
<feature type="non-terminal residue" evidence="1">
    <location>
        <position position="1"/>
    </location>
</feature>
<evidence type="ECO:0000313" key="1">
    <source>
        <dbReference type="EMBL" id="NBJ27050.1"/>
    </source>
</evidence>
<protein>
    <submittedName>
        <fullName evidence="1">Uncharacterized protein</fullName>
    </submittedName>
</protein>
<evidence type="ECO:0000313" key="2">
    <source>
        <dbReference type="Proteomes" id="UP000818323"/>
    </source>
</evidence>
<gene>
    <name evidence="1" type="ORF">GR303_22215</name>
</gene>
<organism evidence="1 2">
    <name type="scientific">Microvirga arsenatis</name>
    <dbReference type="NCBI Taxonomy" id="2692265"/>
    <lineage>
        <taxon>Bacteria</taxon>
        <taxon>Pseudomonadati</taxon>
        <taxon>Pseudomonadota</taxon>
        <taxon>Alphaproteobacteria</taxon>
        <taxon>Hyphomicrobiales</taxon>
        <taxon>Methylobacteriaceae</taxon>
        <taxon>Microvirga</taxon>
    </lineage>
</organism>
<dbReference type="Proteomes" id="UP000818323">
    <property type="component" value="Unassembled WGS sequence"/>
</dbReference>
<accession>A0ABW9Z3M8</accession>
<proteinExistence type="predicted"/>
<sequence length="65" mass="7231">MLSDYREPRTPERMAAALRSLSSQPKPSEVVIPGLLDGLDRVQERLKALVETRAPFAPAYHQAAE</sequence>